<keyword evidence="1" id="KW-0805">Transcription regulation</keyword>
<evidence type="ECO:0000256" key="4">
    <source>
        <dbReference type="ARBA" id="ARBA00023163"/>
    </source>
</evidence>
<dbReference type="Pfam" id="PF04539">
    <property type="entry name" value="Sigma70_r3"/>
    <property type="match status" value="1"/>
</dbReference>
<dbReference type="NCBIfam" id="TIGR02479">
    <property type="entry name" value="FliA_WhiG"/>
    <property type="match status" value="1"/>
</dbReference>
<feature type="domain" description="RNA polymerase sigma-70 region 4" evidence="8">
    <location>
        <begin position="181"/>
        <end position="229"/>
    </location>
</feature>
<organism evidence="9">
    <name type="scientific">Aquifex aeolicus</name>
    <dbReference type="NCBI Taxonomy" id="63363"/>
    <lineage>
        <taxon>Bacteria</taxon>
        <taxon>Pseudomonadati</taxon>
        <taxon>Aquificota</taxon>
        <taxon>Aquificia</taxon>
        <taxon>Aquificales</taxon>
        <taxon>Aquificaceae</taxon>
        <taxon>Aquifex</taxon>
    </lineage>
</organism>
<dbReference type="GO" id="GO:0006352">
    <property type="term" value="P:DNA-templated transcription initiation"/>
    <property type="evidence" value="ECO:0007669"/>
    <property type="project" value="InterPro"/>
</dbReference>
<dbReference type="PANTHER" id="PTHR30385">
    <property type="entry name" value="SIGMA FACTOR F FLAGELLAR"/>
    <property type="match status" value="1"/>
</dbReference>
<accession>A0A7C5Q0K8</accession>
<dbReference type="Pfam" id="PF04542">
    <property type="entry name" value="Sigma70_r2"/>
    <property type="match status" value="1"/>
</dbReference>
<evidence type="ECO:0000256" key="2">
    <source>
        <dbReference type="ARBA" id="ARBA00023082"/>
    </source>
</evidence>
<gene>
    <name evidence="9" type="ORF">ENJ61_08530</name>
</gene>
<dbReference type="GO" id="GO:0016987">
    <property type="term" value="F:sigma factor activity"/>
    <property type="evidence" value="ECO:0007669"/>
    <property type="project" value="UniProtKB-KW"/>
</dbReference>
<dbReference type="GO" id="GO:0003677">
    <property type="term" value="F:DNA binding"/>
    <property type="evidence" value="ECO:0007669"/>
    <property type="project" value="UniProtKB-KW"/>
</dbReference>
<dbReference type="Gene3D" id="1.20.140.160">
    <property type="match status" value="1"/>
</dbReference>
<evidence type="ECO:0000256" key="1">
    <source>
        <dbReference type="ARBA" id="ARBA00023015"/>
    </source>
</evidence>
<keyword evidence="3" id="KW-0238">DNA-binding</keyword>
<feature type="coiled-coil region" evidence="5">
    <location>
        <begin position="83"/>
        <end position="110"/>
    </location>
</feature>
<dbReference type="InterPro" id="IPR012845">
    <property type="entry name" value="RNA_pol_sigma_FliA_WhiG"/>
</dbReference>
<evidence type="ECO:0000256" key="5">
    <source>
        <dbReference type="SAM" id="Coils"/>
    </source>
</evidence>
<dbReference type="InterPro" id="IPR007624">
    <property type="entry name" value="RNA_pol_sigma70_r3"/>
</dbReference>
<dbReference type="NCBIfam" id="TIGR02937">
    <property type="entry name" value="sigma70-ECF"/>
    <property type="match status" value="1"/>
</dbReference>
<dbReference type="AlphaFoldDB" id="A0A7C5Q0K8"/>
<name>A0A7C5Q0K8_AQUAO</name>
<dbReference type="InterPro" id="IPR013324">
    <property type="entry name" value="RNA_pol_sigma_r3/r4-like"/>
</dbReference>
<dbReference type="CDD" id="cd06171">
    <property type="entry name" value="Sigma70_r4"/>
    <property type="match status" value="1"/>
</dbReference>
<dbReference type="SUPFAM" id="SSF88659">
    <property type="entry name" value="Sigma3 and sigma4 domains of RNA polymerase sigma factors"/>
    <property type="match status" value="2"/>
</dbReference>
<evidence type="ECO:0000313" key="9">
    <source>
        <dbReference type="EMBL" id="HHJ64936.1"/>
    </source>
</evidence>
<dbReference type="InterPro" id="IPR014284">
    <property type="entry name" value="RNA_pol_sigma-70_dom"/>
</dbReference>
<keyword evidence="4" id="KW-0804">Transcription</keyword>
<dbReference type="SUPFAM" id="SSF88946">
    <property type="entry name" value="Sigma2 domain of RNA polymerase sigma factors"/>
    <property type="match status" value="1"/>
</dbReference>
<proteinExistence type="predicted"/>
<dbReference type="InterPro" id="IPR013325">
    <property type="entry name" value="RNA_pol_sigma_r2"/>
</dbReference>
<keyword evidence="5" id="KW-0175">Coiled coil</keyword>
<dbReference type="InterPro" id="IPR000943">
    <property type="entry name" value="RNA_pol_sigma70"/>
</dbReference>
<reference evidence="9" key="1">
    <citation type="journal article" date="2020" name="mSystems">
        <title>Genome- and Community-Level Interaction Insights into Carbon Utilization and Element Cycling Functions of Hydrothermarchaeota in Hydrothermal Sediment.</title>
        <authorList>
            <person name="Zhou Z."/>
            <person name="Liu Y."/>
            <person name="Xu W."/>
            <person name="Pan J."/>
            <person name="Luo Z.H."/>
            <person name="Li M."/>
        </authorList>
    </citation>
    <scope>NUCLEOTIDE SEQUENCE [LARGE SCALE GENOMIC DNA]</scope>
    <source>
        <strain evidence="9">HyVt-501</strain>
    </source>
</reference>
<comment type="caution">
    <text evidence="9">The sequence shown here is derived from an EMBL/GenBank/DDBJ whole genome shotgun (WGS) entry which is preliminary data.</text>
</comment>
<dbReference type="Pfam" id="PF04545">
    <property type="entry name" value="Sigma70_r4"/>
    <property type="match status" value="1"/>
</dbReference>
<dbReference type="GO" id="GO:0003899">
    <property type="term" value="F:DNA-directed RNA polymerase activity"/>
    <property type="evidence" value="ECO:0007669"/>
    <property type="project" value="InterPro"/>
</dbReference>
<sequence>MKNPYAYREKEREELILRYLPLVKSIAFTIKRHIPPTIDVRDLIGHGILGLIKALEKLDTQRNPESYLKIRVRGAIYDYLRSLDFGSRRIREKEKRIKEALRELTEKLGREPTDEEIAEHLGEKIDTLQHDLSRISFSYILNLEDIFTEERRGYEEVISSREADVEEDVVKKDLVEKLRKAIDKLDEREKLVIQLVFYEELPLKHVAEILNCSISRVSQIKGEAIEKLRRLMKDY</sequence>
<dbReference type="Proteomes" id="UP000885792">
    <property type="component" value="Unassembled WGS sequence"/>
</dbReference>
<dbReference type="Gene3D" id="1.10.1740.10">
    <property type="match status" value="1"/>
</dbReference>
<feature type="domain" description="RNA polymerase sigma-70 region 3" evidence="6">
    <location>
        <begin position="93"/>
        <end position="143"/>
    </location>
</feature>
<evidence type="ECO:0000259" key="8">
    <source>
        <dbReference type="Pfam" id="PF04545"/>
    </source>
</evidence>
<keyword evidence="2" id="KW-0731">Sigma factor</keyword>
<dbReference type="InterPro" id="IPR007627">
    <property type="entry name" value="RNA_pol_sigma70_r2"/>
</dbReference>
<dbReference type="InterPro" id="IPR007630">
    <property type="entry name" value="RNA_pol_sigma70_r4"/>
</dbReference>
<dbReference type="EMBL" id="DRNB01000319">
    <property type="protein sequence ID" value="HHJ64936.1"/>
    <property type="molecule type" value="Genomic_DNA"/>
</dbReference>
<dbReference type="PANTHER" id="PTHR30385:SF7">
    <property type="entry name" value="RNA POLYMERASE SIGMA FACTOR FLIA"/>
    <property type="match status" value="1"/>
</dbReference>
<dbReference type="PRINTS" id="PR00046">
    <property type="entry name" value="SIGMA70FCT"/>
</dbReference>
<protein>
    <submittedName>
        <fullName evidence="9">FliA/WhiG family RNA polymerase sigma factor</fullName>
    </submittedName>
</protein>
<feature type="domain" description="RNA polymerase sigma-70 region 2" evidence="7">
    <location>
        <begin position="15"/>
        <end position="83"/>
    </location>
</feature>
<evidence type="ECO:0000256" key="3">
    <source>
        <dbReference type="ARBA" id="ARBA00023125"/>
    </source>
</evidence>
<evidence type="ECO:0000259" key="7">
    <source>
        <dbReference type="Pfam" id="PF04542"/>
    </source>
</evidence>
<evidence type="ECO:0000259" key="6">
    <source>
        <dbReference type="Pfam" id="PF04539"/>
    </source>
</evidence>